<keyword evidence="2" id="KW-1185">Reference proteome</keyword>
<dbReference type="EMBL" id="MH588545">
    <property type="protein sequence ID" value="AXQ68946.1"/>
    <property type="molecule type" value="Genomic_DNA"/>
</dbReference>
<evidence type="ECO:0000313" key="2">
    <source>
        <dbReference type="Proteomes" id="UP000259026"/>
    </source>
</evidence>
<accession>A0A385EB47</accession>
<name>A0A385EB47_9CAUD</name>
<gene>
    <name evidence="1" type="ORF">CcrPW_gp407</name>
</gene>
<proteinExistence type="predicted"/>
<organism evidence="1 2">
    <name type="scientific">Caulobacter phage CcrPW</name>
    <dbReference type="NCBI Taxonomy" id="2283271"/>
    <lineage>
        <taxon>Viruses</taxon>
        <taxon>Duplodnaviria</taxon>
        <taxon>Heunggongvirae</taxon>
        <taxon>Uroviricota</taxon>
        <taxon>Caudoviricetes</taxon>
        <taxon>Jeanschmidtviridae</taxon>
        <taxon>Colossusvirus</taxon>
        <taxon>Colossusvirus PW</taxon>
    </lineage>
</organism>
<protein>
    <submittedName>
        <fullName evidence="1">Uncharacterized protein</fullName>
    </submittedName>
</protein>
<reference evidence="1 2" key="2">
    <citation type="submission" date="2018-09" db="EMBL/GenBank/DDBJ databases">
        <title>Giant CbK-like Caulobacter bacteriophages have genetically divergent genomes.</title>
        <authorList>
            <person name="Wilson K."/>
            <person name="Ely B."/>
        </authorList>
    </citation>
    <scope>NUCLEOTIDE SEQUENCE [LARGE SCALE GENOMIC DNA]</scope>
</reference>
<reference evidence="2" key="1">
    <citation type="submission" date="2018-07" db="EMBL/GenBank/DDBJ databases">
        <title>Giant CbK-like Caulobacter bacteriophages have genetically divergent genomes.</title>
        <authorList>
            <person name="Wilson K.M."/>
            <person name="Ely B."/>
        </authorList>
    </citation>
    <scope>NUCLEOTIDE SEQUENCE [LARGE SCALE GENOMIC DNA]</scope>
</reference>
<dbReference type="Proteomes" id="UP000259026">
    <property type="component" value="Segment"/>
</dbReference>
<sequence length="85" mass="9717">MILYEKTWRNKEPREHSIFTAISSAVTPDPYSYNNAGERADRTVDNLIEMFARLVEELHTDGQLTNAQVVKIVGRGFFETKAQAE</sequence>
<evidence type="ECO:0000313" key="1">
    <source>
        <dbReference type="EMBL" id="AXQ68946.1"/>
    </source>
</evidence>